<dbReference type="KEGG" id="fli:Fleli_1442"/>
<keyword evidence="1" id="KW-1133">Transmembrane helix</keyword>
<feature type="transmembrane region" description="Helical" evidence="1">
    <location>
        <begin position="280"/>
        <end position="300"/>
    </location>
</feature>
<keyword evidence="1" id="KW-0472">Membrane</keyword>
<feature type="transmembrane region" description="Helical" evidence="1">
    <location>
        <begin position="240"/>
        <end position="259"/>
    </location>
</feature>
<feature type="transmembrane region" description="Helical" evidence="1">
    <location>
        <begin position="359"/>
        <end position="376"/>
    </location>
</feature>
<feature type="transmembrane region" description="Helical" evidence="1">
    <location>
        <begin position="16"/>
        <end position="35"/>
    </location>
</feature>
<dbReference type="eggNOG" id="ENOG5032UHJ">
    <property type="taxonomic scope" value="Bacteria"/>
</dbReference>
<proteinExistence type="predicted"/>
<dbReference type="AlphaFoldDB" id="I4AIT4"/>
<sequence length="401" mass="47602">MRIFKMNFMKHFIKKNLFWIFFFLILFSQILYWFWLRNYTLDYFASDSVTWFSNLVENLYPRLKIEKHRFDASFFIKKSDQIAIRFLFVSSIFLLFLIPKFYKKAKSFVINNSVYSQKITQKNQLFLIIYFLISNVLLSADWLEILTEYSQIALLYEPISFYKLFSFTFPSLSFFENSFIFLKIITGIGISFCVFSLFFQRKILFKIMIFLCVVLSSVLFIYLQGFLYGFGKIEHTYATWNWVCILLPFWIFGGVLSLVRTSTTAKIETIKTAKLIPQNYLLFLAIGLVYTASGLEKIFIGGWDWINGNALLSYLQNSPTDLAQNLSDYPFIVFLLSLLTIIWETGFIFILHKNKYIKLTLLFIGICFHVSVYFFMNIGHYFSPWIWVYVFLLFGQESKIK</sequence>
<feature type="transmembrane region" description="Helical" evidence="1">
    <location>
        <begin position="179"/>
        <end position="200"/>
    </location>
</feature>
<organism evidence="2 3">
    <name type="scientific">Bernardetia litoralis (strain ATCC 23117 / DSM 6794 / NBRC 15988 / NCIMB 1366 / Fx l1 / Sio-4)</name>
    <name type="common">Flexibacter litoralis</name>
    <dbReference type="NCBI Taxonomy" id="880071"/>
    <lineage>
        <taxon>Bacteria</taxon>
        <taxon>Pseudomonadati</taxon>
        <taxon>Bacteroidota</taxon>
        <taxon>Cytophagia</taxon>
        <taxon>Cytophagales</taxon>
        <taxon>Bernardetiaceae</taxon>
        <taxon>Bernardetia</taxon>
    </lineage>
</organism>
<keyword evidence="1" id="KW-0812">Transmembrane</keyword>
<reference evidence="3" key="1">
    <citation type="submission" date="2012-06" db="EMBL/GenBank/DDBJ databases">
        <title>The complete genome of Flexibacter litoralis DSM 6794.</title>
        <authorList>
            <person name="Lucas S."/>
            <person name="Copeland A."/>
            <person name="Lapidus A."/>
            <person name="Glavina del Rio T."/>
            <person name="Dalin E."/>
            <person name="Tice H."/>
            <person name="Bruce D."/>
            <person name="Goodwin L."/>
            <person name="Pitluck S."/>
            <person name="Peters L."/>
            <person name="Ovchinnikova G."/>
            <person name="Lu M."/>
            <person name="Kyrpides N."/>
            <person name="Mavromatis K."/>
            <person name="Ivanova N."/>
            <person name="Brettin T."/>
            <person name="Detter J.C."/>
            <person name="Han C."/>
            <person name="Larimer F."/>
            <person name="Land M."/>
            <person name="Hauser L."/>
            <person name="Markowitz V."/>
            <person name="Cheng J.-F."/>
            <person name="Hugenholtz P."/>
            <person name="Woyke T."/>
            <person name="Wu D."/>
            <person name="Spring S."/>
            <person name="Lang E."/>
            <person name="Kopitz M."/>
            <person name="Brambilla E."/>
            <person name="Klenk H.-P."/>
            <person name="Eisen J.A."/>
        </authorList>
    </citation>
    <scope>NUCLEOTIDE SEQUENCE [LARGE SCALE GENOMIC DNA]</scope>
    <source>
        <strain evidence="3">ATCC 23117 / DSM 6794 / NBRC 15988 / NCIMB 1366 / Sio-4</strain>
    </source>
</reference>
<name>I4AIT4_BERLS</name>
<evidence type="ECO:0008006" key="4">
    <source>
        <dbReference type="Google" id="ProtNLM"/>
    </source>
</evidence>
<keyword evidence="3" id="KW-1185">Reference proteome</keyword>
<dbReference type="HOGENOM" id="CLU_686532_0_0_10"/>
<protein>
    <recommendedName>
        <fullName evidence="4">HTTM domain-containing protein</fullName>
    </recommendedName>
</protein>
<gene>
    <name evidence="2" type="ordered locus">Fleli_1442</name>
</gene>
<feature type="transmembrane region" description="Helical" evidence="1">
    <location>
        <begin position="82"/>
        <end position="102"/>
    </location>
</feature>
<feature type="transmembrane region" description="Helical" evidence="1">
    <location>
        <begin position="123"/>
        <end position="140"/>
    </location>
</feature>
<feature type="transmembrane region" description="Helical" evidence="1">
    <location>
        <begin position="329"/>
        <end position="352"/>
    </location>
</feature>
<dbReference type="Proteomes" id="UP000006054">
    <property type="component" value="Chromosome"/>
</dbReference>
<evidence type="ECO:0000256" key="1">
    <source>
        <dbReference type="SAM" id="Phobius"/>
    </source>
</evidence>
<accession>I4AIT4</accession>
<evidence type="ECO:0000313" key="3">
    <source>
        <dbReference type="Proteomes" id="UP000006054"/>
    </source>
</evidence>
<dbReference type="EMBL" id="CP003345">
    <property type="protein sequence ID" value="AFM03869.1"/>
    <property type="molecule type" value="Genomic_DNA"/>
</dbReference>
<evidence type="ECO:0000313" key="2">
    <source>
        <dbReference type="EMBL" id="AFM03869.1"/>
    </source>
</evidence>
<feature type="transmembrane region" description="Helical" evidence="1">
    <location>
        <begin position="207"/>
        <end position="228"/>
    </location>
</feature>